<feature type="binding site" evidence="5">
    <location>
        <position position="374"/>
    </location>
    <ligand>
        <name>ATP</name>
        <dbReference type="ChEBI" id="CHEBI:30616"/>
    </ligand>
</feature>
<proteinExistence type="predicted"/>
<evidence type="ECO:0000313" key="10">
    <source>
        <dbReference type="Proteomes" id="UP000548476"/>
    </source>
</evidence>
<dbReference type="GO" id="GO:0005524">
    <property type="term" value="F:ATP binding"/>
    <property type="evidence" value="ECO:0007669"/>
    <property type="project" value="UniProtKB-UniRule"/>
</dbReference>
<dbReference type="SMART" id="SM00220">
    <property type="entry name" value="S_TKc"/>
    <property type="match status" value="1"/>
</dbReference>
<evidence type="ECO:0000259" key="8">
    <source>
        <dbReference type="PROSITE" id="PS50011"/>
    </source>
</evidence>
<keyword evidence="2 5" id="KW-0547">Nucleotide-binding</keyword>
<dbReference type="PANTHER" id="PTHR43289">
    <property type="entry name" value="MITOGEN-ACTIVATED PROTEIN KINASE KINASE KINASE 20-RELATED"/>
    <property type="match status" value="1"/>
</dbReference>
<dbReference type="CDD" id="cd14014">
    <property type="entry name" value="STKc_PknB_like"/>
    <property type="match status" value="1"/>
</dbReference>
<dbReference type="PROSITE" id="PS00107">
    <property type="entry name" value="PROTEIN_KINASE_ATP"/>
    <property type="match status" value="1"/>
</dbReference>
<dbReference type="GO" id="GO:0004674">
    <property type="term" value="F:protein serine/threonine kinase activity"/>
    <property type="evidence" value="ECO:0007669"/>
    <property type="project" value="TreeGrafter"/>
</dbReference>
<accession>A0A841FHW2</accession>
<dbReference type="InterPro" id="IPR000719">
    <property type="entry name" value="Prot_kinase_dom"/>
</dbReference>
<keyword evidence="7" id="KW-1133">Transmembrane helix</keyword>
<evidence type="ECO:0000256" key="6">
    <source>
        <dbReference type="SAM" id="MobiDB-lite"/>
    </source>
</evidence>
<evidence type="ECO:0000313" key="9">
    <source>
        <dbReference type="EMBL" id="MBB6035454.1"/>
    </source>
</evidence>
<name>A0A841FHW2_9ACTN</name>
<protein>
    <recommendedName>
        <fullName evidence="8">Protein kinase domain-containing protein</fullName>
    </recommendedName>
</protein>
<dbReference type="PROSITE" id="PS00108">
    <property type="entry name" value="PROTEIN_KINASE_ST"/>
    <property type="match status" value="1"/>
</dbReference>
<reference evidence="9 10" key="1">
    <citation type="submission" date="2020-08" db="EMBL/GenBank/DDBJ databases">
        <title>Genomic Encyclopedia of Type Strains, Phase IV (KMG-IV): sequencing the most valuable type-strain genomes for metagenomic binning, comparative biology and taxonomic classification.</title>
        <authorList>
            <person name="Goeker M."/>
        </authorList>
    </citation>
    <scope>NUCLEOTIDE SEQUENCE [LARGE SCALE GENOMIC DNA]</scope>
    <source>
        <strain evidence="9 10">YIM 65646</strain>
    </source>
</reference>
<feature type="compositionally biased region" description="Pro residues" evidence="6">
    <location>
        <begin position="287"/>
        <end position="306"/>
    </location>
</feature>
<feature type="transmembrane region" description="Helical" evidence="7">
    <location>
        <begin position="208"/>
        <end position="239"/>
    </location>
</feature>
<keyword evidence="4 5" id="KW-0067">ATP-binding</keyword>
<evidence type="ECO:0000256" key="3">
    <source>
        <dbReference type="ARBA" id="ARBA00022777"/>
    </source>
</evidence>
<gene>
    <name evidence="9" type="ORF">HNR73_003311</name>
</gene>
<dbReference type="PROSITE" id="PS50011">
    <property type="entry name" value="PROTEIN_KINASE_DOM"/>
    <property type="match status" value="1"/>
</dbReference>
<dbReference type="Gene3D" id="3.30.200.20">
    <property type="entry name" value="Phosphorylase Kinase, domain 1"/>
    <property type="match status" value="1"/>
</dbReference>
<feature type="domain" description="Protein kinase" evidence="8">
    <location>
        <begin position="345"/>
        <end position="603"/>
    </location>
</feature>
<evidence type="ECO:0000256" key="5">
    <source>
        <dbReference type="PROSITE-ProRule" id="PRU10141"/>
    </source>
</evidence>
<dbReference type="RefSeq" id="WP_184788304.1">
    <property type="nucleotide sequence ID" value="NZ_BONT01000003.1"/>
</dbReference>
<feature type="transmembrane region" description="Helical" evidence="7">
    <location>
        <begin position="103"/>
        <end position="127"/>
    </location>
</feature>
<dbReference type="Proteomes" id="UP000548476">
    <property type="component" value="Unassembled WGS sequence"/>
</dbReference>
<keyword evidence="10" id="KW-1185">Reference proteome</keyword>
<dbReference type="Pfam" id="PF00069">
    <property type="entry name" value="Pkinase"/>
    <property type="match status" value="1"/>
</dbReference>
<dbReference type="InterPro" id="IPR008271">
    <property type="entry name" value="Ser/Thr_kinase_AS"/>
</dbReference>
<evidence type="ECO:0000256" key="7">
    <source>
        <dbReference type="SAM" id="Phobius"/>
    </source>
</evidence>
<dbReference type="AlphaFoldDB" id="A0A841FHW2"/>
<dbReference type="InterPro" id="IPR011009">
    <property type="entry name" value="Kinase-like_dom_sf"/>
</dbReference>
<keyword evidence="7" id="KW-0812">Transmembrane</keyword>
<feature type="transmembrane region" description="Helical" evidence="7">
    <location>
        <begin position="159"/>
        <end position="179"/>
    </location>
</feature>
<dbReference type="InterPro" id="IPR017441">
    <property type="entry name" value="Protein_kinase_ATP_BS"/>
</dbReference>
<comment type="caution">
    <text evidence="9">The sequence shown here is derived from an EMBL/GenBank/DDBJ whole genome shotgun (WGS) entry which is preliminary data.</text>
</comment>
<keyword evidence="3" id="KW-0418">Kinase</keyword>
<feature type="region of interest" description="Disordered" evidence="6">
    <location>
        <begin position="260"/>
        <end position="334"/>
    </location>
</feature>
<feature type="transmembrane region" description="Helical" evidence="7">
    <location>
        <begin position="34"/>
        <end position="55"/>
    </location>
</feature>
<keyword evidence="7" id="KW-0472">Membrane</keyword>
<dbReference type="PANTHER" id="PTHR43289:SF34">
    <property type="entry name" value="SERINE_THREONINE-PROTEIN KINASE YBDM-RELATED"/>
    <property type="match status" value="1"/>
</dbReference>
<keyword evidence="1" id="KW-0808">Transferase</keyword>
<dbReference type="SUPFAM" id="SSF56112">
    <property type="entry name" value="Protein kinase-like (PK-like)"/>
    <property type="match status" value="1"/>
</dbReference>
<sequence>MADLLAVLGLPALWLLEASRLLLDRVPWFGNPPSWIAVVIGAAVLLRVITLPLWIRSMAGERNDLACAPVRASLLAHRLPPEETAKVRGSMRRSHPTYNSAQAWFKFIVGAVCACMIVLWWAVFWGADPGDIGLKSLADDTPLSFASVFYQVFTAADPWTLLAVLAGGAVLWALVSYGYNRTVRGWLMPSWTLNWGRRGGYRLRVAKYIVGALLFVPFGALLFVVTWTALGALLSFAFLRPVKEPEQVWDRFVEPDPYDGSPRIRSIVPTHEGMPPLQAPPGGWGSNPPPSSPPPGGFGSTPPPMIPALAGGGRGGPPPMMAPSGSAAPRGNPLLPGDPPMVGGYRLLGRIGAGGMGTVYFAQRPGTSTTVALKTTNGMVLDSDLERERFQRECDTLALADGPYTARVLDSGIDRGRPYLVTELLDGMTLHDFAYIRGPVTDPTALRALGVAFAEGLRTLHDLGVVHRDIKPANIMLTSGGPKIIDFGIALNPDNTRLTKTGVQLGTFAFMAPEQFEDSRVTAATDIWAWACCLVMAATQKAPFDADSIPKITHKVISAPPNPELLQQVYAIDAQLGAVVTDALRKPVDERPADGSALVERLCPDGDELAQIARGWPLIAGKIGH</sequence>
<evidence type="ECO:0000256" key="2">
    <source>
        <dbReference type="ARBA" id="ARBA00022741"/>
    </source>
</evidence>
<organism evidence="9 10">
    <name type="scientific">Phytomonospora endophytica</name>
    <dbReference type="NCBI Taxonomy" id="714109"/>
    <lineage>
        <taxon>Bacteria</taxon>
        <taxon>Bacillati</taxon>
        <taxon>Actinomycetota</taxon>
        <taxon>Actinomycetes</taxon>
        <taxon>Micromonosporales</taxon>
        <taxon>Micromonosporaceae</taxon>
        <taxon>Phytomonospora</taxon>
    </lineage>
</organism>
<dbReference type="EMBL" id="JACHGT010000006">
    <property type="protein sequence ID" value="MBB6035454.1"/>
    <property type="molecule type" value="Genomic_DNA"/>
</dbReference>
<dbReference type="Gene3D" id="1.10.510.10">
    <property type="entry name" value="Transferase(Phosphotransferase) domain 1"/>
    <property type="match status" value="1"/>
</dbReference>
<evidence type="ECO:0000256" key="4">
    <source>
        <dbReference type="ARBA" id="ARBA00022840"/>
    </source>
</evidence>
<evidence type="ECO:0000256" key="1">
    <source>
        <dbReference type="ARBA" id="ARBA00022679"/>
    </source>
</evidence>